<dbReference type="OrthoDB" id="786540at2759"/>
<feature type="region of interest" description="Disordered" evidence="1">
    <location>
        <begin position="227"/>
        <end position="259"/>
    </location>
</feature>
<proteinExistence type="predicted"/>
<evidence type="ECO:0000256" key="1">
    <source>
        <dbReference type="SAM" id="MobiDB-lite"/>
    </source>
</evidence>
<evidence type="ECO:0000313" key="2">
    <source>
        <dbReference type="Proteomes" id="UP000504607"/>
    </source>
</evidence>
<gene>
    <name evidence="3" type="primary">LOC105037785</name>
</gene>
<dbReference type="InParanoid" id="A0A6I9QP67"/>
<feature type="region of interest" description="Disordered" evidence="1">
    <location>
        <begin position="157"/>
        <end position="184"/>
    </location>
</feature>
<evidence type="ECO:0000313" key="3">
    <source>
        <dbReference type="RefSeq" id="XP_010911711.1"/>
    </source>
</evidence>
<dbReference type="RefSeq" id="XP_010911711.1">
    <property type="nucleotide sequence ID" value="XM_010913409.3"/>
</dbReference>
<dbReference type="FunCoup" id="A0A6I9QP67">
    <property type="interactions" value="6"/>
</dbReference>
<dbReference type="AlphaFoldDB" id="A0A6I9QP67"/>
<keyword evidence="2" id="KW-1185">Reference proteome</keyword>
<accession>A0A6I9QP67</accession>
<sequence length="259" mass="29046">MATNRYRDRRCRIHKYCNELQANGIDPVTQPYRNWAGSSDDWRWLCEHFESEVFQRRSEANKVNRSKIDSIHTQGSASFAQEMKRMRLSGVDAYAKFYQNKSGEFVIEEARQRHEKMLELREQATREVGSDGDTGSQQVCLMTDDMILDTILGRQLGSGHSMRSKKSCSSSSDRSDDASVSEAVRTSMSMMQDQISYRMNRSQTLERIVAAVAGRLGIDASELAPLQSHDAASAPPSRHISGQGSTPGEGNEANESDHT</sequence>
<name>A0A6I9QP67_ELAGV</name>
<dbReference type="Pfam" id="PF03004">
    <property type="entry name" value="Transposase_24"/>
    <property type="match status" value="1"/>
</dbReference>
<dbReference type="Proteomes" id="UP000504607">
    <property type="component" value="Unplaced"/>
</dbReference>
<reference evidence="3" key="1">
    <citation type="submission" date="2025-08" db="UniProtKB">
        <authorList>
            <consortium name="RefSeq"/>
        </authorList>
    </citation>
    <scope>IDENTIFICATION</scope>
</reference>
<dbReference type="InterPro" id="IPR004252">
    <property type="entry name" value="Probable_transposase_24"/>
</dbReference>
<organism evidence="2 3">
    <name type="scientific">Elaeis guineensis var. tenera</name>
    <name type="common">Oil palm</name>
    <dbReference type="NCBI Taxonomy" id="51953"/>
    <lineage>
        <taxon>Eukaryota</taxon>
        <taxon>Viridiplantae</taxon>
        <taxon>Streptophyta</taxon>
        <taxon>Embryophyta</taxon>
        <taxon>Tracheophyta</taxon>
        <taxon>Spermatophyta</taxon>
        <taxon>Magnoliopsida</taxon>
        <taxon>Liliopsida</taxon>
        <taxon>Arecaceae</taxon>
        <taxon>Arecoideae</taxon>
        <taxon>Cocoseae</taxon>
        <taxon>Elaeidinae</taxon>
        <taxon>Elaeis</taxon>
    </lineage>
</organism>
<protein>
    <submittedName>
        <fullName evidence="3">Uncharacterized protein LOC105037785</fullName>
    </submittedName>
</protein>